<dbReference type="AlphaFoldDB" id="A0A2G9R9C8"/>
<feature type="compositionally biased region" description="Gly residues" evidence="1">
    <location>
        <begin position="29"/>
        <end position="42"/>
    </location>
</feature>
<organism evidence="2 3">
    <name type="scientific">Aquarana catesbeiana</name>
    <name type="common">American bullfrog</name>
    <name type="synonym">Rana catesbeiana</name>
    <dbReference type="NCBI Taxonomy" id="8400"/>
    <lineage>
        <taxon>Eukaryota</taxon>
        <taxon>Metazoa</taxon>
        <taxon>Chordata</taxon>
        <taxon>Craniata</taxon>
        <taxon>Vertebrata</taxon>
        <taxon>Euteleostomi</taxon>
        <taxon>Amphibia</taxon>
        <taxon>Batrachia</taxon>
        <taxon>Anura</taxon>
        <taxon>Neobatrachia</taxon>
        <taxon>Ranoidea</taxon>
        <taxon>Ranidae</taxon>
        <taxon>Aquarana</taxon>
    </lineage>
</organism>
<dbReference type="EMBL" id="KV954851">
    <property type="protein sequence ID" value="PIO23891.1"/>
    <property type="molecule type" value="Genomic_DNA"/>
</dbReference>
<name>A0A2G9R9C8_AQUCT</name>
<reference evidence="3" key="1">
    <citation type="journal article" date="2017" name="Nat. Commun.">
        <title>The North American bullfrog draft genome provides insight into hormonal regulation of long noncoding RNA.</title>
        <authorList>
            <person name="Hammond S.A."/>
            <person name="Warren R.L."/>
            <person name="Vandervalk B.P."/>
            <person name="Kucuk E."/>
            <person name="Khan H."/>
            <person name="Gibb E.A."/>
            <person name="Pandoh P."/>
            <person name="Kirk H."/>
            <person name="Zhao Y."/>
            <person name="Jones M."/>
            <person name="Mungall A.J."/>
            <person name="Coope R."/>
            <person name="Pleasance S."/>
            <person name="Moore R.A."/>
            <person name="Holt R.A."/>
            <person name="Round J.M."/>
            <person name="Ohora S."/>
            <person name="Walle B.V."/>
            <person name="Veldhoen N."/>
            <person name="Helbing C.C."/>
            <person name="Birol I."/>
        </authorList>
    </citation>
    <scope>NUCLEOTIDE SEQUENCE [LARGE SCALE GENOMIC DNA]</scope>
</reference>
<feature type="compositionally biased region" description="Basic residues" evidence="1">
    <location>
        <begin position="1"/>
        <end position="14"/>
    </location>
</feature>
<accession>A0A2G9R9C8</accession>
<gene>
    <name evidence="2" type="ORF">AB205_0091390</name>
</gene>
<protein>
    <submittedName>
        <fullName evidence="2">Uncharacterized protein</fullName>
    </submittedName>
</protein>
<keyword evidence="3" id="KW-1185">Reference proteome</keyword>
<dbReference type="Proteomes" id="UP000228934">
    <property type="component" value="Unassembled WGS sequence"/>
</dbReference>
<evidence type="ECO:0000313" key="3">
    <source>
        <dbReference type="Proteomes" id="UP000228934"/>
    </source>
</evidence>
<feature type="region of interest" description="Disordered" evidence="1">
    <location>
        <begin position="1"/>
        <end position="43"/>
    </location>
</feature>
<proteinExistence type="predicted"/>
<evidence type="ECO:0000313" key="2">
    <source>
        <dbReference type="EMBL" id="PIO23891.1"/>
    </source>
</evidence>
<sequence>MSGRPPRRGRRSQATKRGQAASVSTVNSGGRGHGSSSAGGRGARLSFFSAAGRVIEPEHAEELVEWITKPSSSSSSSVTQLPKWPIPLAPYPVTPSVAPPPCTEESPELFNQCRVHTAGGCAAI</sequence>
<evidence type="ECO:0000256" key="1">
    <source>
        <dbReference type="SAM" id="MobiDB-lite"/>
    </source>
</evidence>